<proteinExistence type="predicted"/>
<evidence type="ECO:0000313" key="2">
    <source>
        <dbReference type="EMBL" id="KAL3286679.1"/>
    </source>
</evidence>
<evidence type="ECO:0000313" key="3">
    <source>
        <dbReference type="Proteomes" id="UP001516400"/>
    </source>
</evidence>
<dbReference type="PROSITE" id="PS50878">
    <property type="entry name" value="RT_POL"/>
    <property type="match status" value="1"/>
</dbReference>
<keyword evidence="3" id="KW-1185">Reference proteome</keyword>
<evidence type="ECO:0000259" key="1">
    <source>
        <dbReference type="PROSITE" id="PS50878"/>
    </source>
</evidence>
<dbReference type="AlphaFoldDB" id="A0ABD2P6V1"/>
<dbReference type="EMBL" id="JABFTP020000185">
    <property type="protein sequence ID" value="KAL3286679.1"/>
    <property type="molecule type" value="Genomic_DNA"/>
</dbReference>
<accession>A0ABD2P6V1</accession>
<comment type="caution">
    <text evidence="2">The sequence shown here is derived from an EMBL/GenBank/DDBJ whole genome shotgun (WGS) entry which is preliminary data.</text>
</comment>
<gene>
    <name evidence="2" type="ORF">HHI36_001176</name>
</gene>
<dbReference type="Proteomes" id="UP001516400">
    <property type="component" value="Unassembled WGS sequence"/>
</dbReference>
<name>A0ABD2P6V1_9CUCU</name>
<protein>
    <recommendedName>
        <fullName evidence="1">Reverse transcriptase domain-containing protein</fullName>
    </recommendedName>
</protein>
<reference evidence="2 3" key="1">
    <citation type="journal article" date="2021" name="BMC Biol.">
        <title>Horizontally acquired antibacterial genes associated with adaptive radiation of ladybird beetles.</title>
        <authorList>
            <person name="Li H.S."/>
            <person name="Tang X.F."/>
            <person name="Huang Y.H."/>
            <person name="Xu Z.Y."/>
            <person name="Chen M.L."/>
            <person name="Du X.Y."/>
            <person name="Qiu B.Y."/>
            <person name="Chen P.T."/>
            <person name="Zhang W."/>
            <person name="Slipinski A."/>
            <person name="Escalona H.E."/>
            <person name="Waterhouse R.M."/>
            <person name="Zwick A."/>
            <person name="Pang H."/>
        </authorList>
    </citation>
    <scope>NUCLEOTIDE SEQUENCE [LARGE SCALE GENOMIC DNA]</scope>
    <source>
        <strain evidence="2">SYSU2018</strain>
    </source>
</reference>
<sequence length="102" mass="11782">MEIPQGSVLSLTLFNVYSSLPDDLMLGETESVQIADDMALVLRDNDLYQMCNLKSRTLYRLDKWLKDRNLSISPIETEAKLFAKSRLPERRPYIMSDNKTIP</sequence>
<feature type="domain" description="Reverse transcriptase" evidence="1">
    <location>
        <begin position="1"/>
        <end position="102"/>
    </location>
</feature>
<organism evidence="2 3">
    <name type="scientific">Cryptolaemus montrouzieri</name>
    <dbReference type="NCBI Taxonomy" id="559131"/>
    <lineage>
        <taxon>Eukaryota</taxon>
        <taxon>Metazoa</taxon>
        <taxon>Ecdysozoa</taxon>
        <taxon>Arthropoda</taxon>
        <taxon>Hexapoda</taxon>
        <taxon>Insecta</taxon>
        <taxon>Pterygota</taxon>
        <taxon>Neoptera</taxon>
        <taxon>Endopterygota</taxon>
        <taxon>Coleoptera</taxon>
        <taxon>Polyphaga</taxon>
        <taxon>Cucujiformia</taxon>
        <taxon>Coccinelloidea</taxon>
        <taxon>Coccinellidae</taxon>
        <taxon>Scymninae</taxon>
        <taxon>Scymnini</taxon>
        <taxon>Cryptolaemus</taxon>
    </lineage>
</organism>
<dbReference type="InterPro" id="IPR000477">
    <property type="entry name" value="RT_dom"/>
</dbReference>